<evidence type="ECO:0000256" key="9">
    <source>
        <dbReference type="ARBA" id="ARBA00023136"/>
    </source>
</evidence>
<dbReference type="SUPFAM" id="SSF56935">
    <property type="entry name" value="Porins"/>
    <property type="match status" value="1"/>
</dbReference>
<dbReference type="Gene3D" id="2.40.170.20">
    <property type="entry name" value="TonB-dependent receptor, beta-barrel domain"/>
    <property type="match status" value="1"/>
</dbReference>
<evidence type="ECO:0000256" key="1">
    <source>
        <dbReference type="ARBA" id="ARBA00004571"/>
    </source>
</evidence>
<dbReference type="KEGG" id="mfy:HH212_04735"/>
<evidence type="ECO:0000313" key="19">
    <source>
        <dbReference type="Proteomes" id="UP000502415"/>
    </source>
</evidence>
<feature type="signal peptide" evidence="15">
    <location>
        <begin position="1"/>
        <end position="43"/>
    </location>
</feature>
<evidence type="ECO:0000259" key="16">
    <source>
        <dbReference type="Pfam" id="PF00593"/>
    </source>
</evidence>
<comment type="similarity">
    <text evidence="2 12 14">Belongs to the TonB-dependent receptor family.</text>
</comment>
<dbReference type="PROSITE" id="PS52016">
    <property type="entry name" value="TONB_DEPENDENT_REC_3"/>
    <property type="match status" value="1"/>
</dbReference>
<dbReference type="Pfam" id="PF07715">
    <property type="entry name" value="Plug"/>
    <property type="match status" value="1"/>
</dbReference>
<keyword evidence="19" id="KW-1185">Reference proteome</keyword>
<dbReference type="PANTHER" id="PTHR30069">
    <property type="entry name" value="TONB-DEPENDENT OUTER MEMBRANE RECEPTOR"/>
    <property type="match status" value="1"/>
</dbReference>
<keyword evidence="3 12" id="KW-0813">Transport</keyword>
<evidence type="ECO:0000256" key="3">
    <source>
        <dbReference type="ARBA" id="ARBA00022448"/>
    </source>
</evidence>
<organism evidence="18 19">
    <name type="scientific">Massilia forsythiae</name>
    <dbReference type="NCBI Taxonomy" id="2728020"/>
    <lineage>
        <taxon>Bacteria</taxon>
        <taxon>Pseudomonadati</taxon>
        <taxon>Pseudomonadota</taxon>
        <taxon>Betaproteobacteria</taxon>
        <taxon>Burkholderiales</taxon>
        <taxon>Oxalobacteraceae</taxon>
        <taxon>Telluria group</taxon>
        <taxon>Massilia</taxon>
    </lineage>
</organism>
<name>A0A7Z2VTY1_9BURK</name>
<proteinExistence type="inferred from homology"/>
<evidence type="ECO:0000256" key="4">
    <source>
        <dbReference type="ARBA" id="ARBA00022452"/>
    </source>
</evidence>
<keyword evidence="11 12" id="KW-0998">Cell outer membrane</keyword>
<evidence type="ECO:0000256" key="14">
    <source>
        <dbReference type="RuleBase" id="RU003357"/>
    </source>
</evidence>
<sequence length="638" mass="67679">MTHILPGRPAAPSFAQPPARPLSRPLALALALAAAFGAQHAGAADALPDTVVVTATRTPQRADQLIADTTVVTGEEIARSGAGSVADVLRRQRGIEIVRNGGAGTSTSVYLRGANANQVVVLIDGVRIGSSTSGVAAWNAIPLSAVERIEVVYGPLSSLYGADAIGGVVQIFTKRGQGAPALSASIGGGTYGTNQTQAAVTGTSGGEHAVSYALGVAHEEADGFSATRSGAFGYNPDDDGYSRNNANGRVTVQLAPGHEAGAQFLKSRLRAQYDSSASSFDTRNTQDLDSYAVFLNDRFLPNWRSSVQAARAEDKLASYTSTALSGTSRIDTRQDELTWQNTIDLGPDTLQVLFGHRKEEVLSVTGGGAAPSPLNKTRITNSVAASYDMKRGSHLFDVSARRDHAEYGGKTTGAAGYGYQFSKGLRATASVGTSFRAPTFNELYYPGYGLPTNRPERGRNAEAGLRYDIADVELGANYYRNRLTDMIVTANPCPGRAGSCAYNVNHALLEGLTLSAATRLAGIDLRASADLQDPRDETTNKQLARRSKRHAAVSANYTAGQVDSGVELQASGRRFDDAANNNRLGGYGLLNLYGTWNLAPEWSLLLRLENAADKRYELARNYGTAGRTWFAAIRYGIR</sequence>
<evidence type="ECO:0000256" key="11">
    <source>
        <dbReference type="ARBA" id="ARBA00023237"/>
    </source>
</evidence>
<evidence type="ECO:0000256" key="15">
    <source>
        <dbReference type="SAM" id="SignalP"/>
    </source>
</evidence>
<evidence type="ECO:0000313" key="18">
    <source>
        <dbReference type="EMBL" id="QJD99415.1"/>
    </source>
</evidence>
<dbReference type="PROSITE" id="PS00430">
    <property type="entry name" value="TONB_DEPENDENT_REC_1"/>
    <property type="match status" value="1"/>
</dbReference>
<protein>
    <submittedName>
        <fullName evidence="18">TonB-dependent receptor</fullName>
    </submittedName>
</protein>
<dbReference type="Proteomes" id="UP000502415">
    <property type="component" value="Chromosome"/>
</dbReference>
<gene>
    <name evidence="18" type="ORF">HH212_04735</name>
</gene>
<evidence type="ECO:0000256" key="8">
    <source>
        <dbReference type="ARBA" id="ARBA00023077"/>
    </source>
</evidence>
<dbReference type="RefSeq" id="WP_169434310.1">
    <property type="nucleotide sequence ID" value="NZ_CP051685.1"/>
</dbReference>
<comment type="subcellular location">
    <subcellularLocation>
        <location evidence="1 12">Cell outer membrane</location>
        <topology evidence="1 12">Multi-pass membrane protein</topology>
    </subcellularLocation>
</comment>
<dbReference type="GO" id="GO:0009279">
    <property type="term" value="C:cell outer membrane"/>
    <property type="evidence" value="ECO:0007669"/>
    <property type="project" value="UniProtKB-SubCell"/>
</dbReference>
<evidence type="ECO:0000256" key="2">
    <source>
        <dbReference type="ARBA" id="ARBA00009810"/>
    </source>
</evidence>
<evidence type="ECO:0000256" key="10">
    <source>
        <dbReference type="ARBA" id="ARBA00023170"/>
    </source>
</evidence>
<reference evidence="18 19" key="1">
    <citation type="submission" date="2020-04" db="EMBL/GenBank/DDBJ databases">
        <title>Genome sequencing of novel species.</title>
        <authorList>
            <person name="Heo J."/>
            <person name="Kim S.-J."/>
            <person name="Kim J.-S."/>
            <person name="Hong S.-B."/>
            <person name="Kwon S.-W."/>
        </authorList>
    </citation>
    <scope>NUCLEOTIDE SEQUENCE [LARGE SCALE GENOMIC DNA]</scope>
    <source>
        <strain evidence="18 19">GN2-R2</strain>
    </source>
</reference>
<keyword evidence="5 12" id="KW-0812">Transmembrane</keyword>
<evidence type="ECO:0000256" key="7">
    <source>
        <dbReference type="ARBA" id="ARBA00023065"/>
    </source>
</evidence>
<feature type="short sequence motif" description="TonB box" evidence="13">
    <location>
        <begin position="50"/>
        <end position="56"/>
    </location>
</feature>
<evidence type="ECO:0000259" key="17">
    <source>
        <dbReference type="Pfam" id="PF07715"/>
    </source>
</evidence>
<keyword evidence="4 12" id="KW-1134">Transmembrane beta strand</keyword>
<dbReference type="InterPro" id="IPR010916">
    <property type="entry name" value="TonB_box_CS"/>
</dbReference>
<dbReference type="AlphaFoldDB" id="A0A7Z2VTY1"/>
<dbReference type="InterPro" id="IPR037066">
    <property type="entry name" value="Plug_dom_sf"/>
</dbReference>
<feature type="domain" description="TonB-dependent receptor plug" evidence="17">
    <location>
        <begin position="67"/>
        <end position="168"/>
    </location>
</feature>
<dbReference type="InterPro" id="IPR039426">
    <property type="entry name" value="TonB-dep_rcpt-like"/>
</dbReference>
<dbReference type="GO" id="GO:0006811">
    <property type="term" value="P:monoatomic ion transport"/>
    <property type="evidence" value="ECO:0007669"/>
    <property type="project" value="UniProtKB-KW"/>
</dbReference>
<feature type="domain" description="TonB-dependent receptor-like beta-barrel" evidence="16">
    <location>
        <begin position="226"/>
        <end position="610"/>
    </location>
</feature>
<accession>A0A7Z2VTY1</accession>
<dbReference type="Pfam" id="PF00593">
    <property type="entry name" value="TonB_dep_Rec_b-barrel"/>
    <property type="match status" value="1"/>
</dbReference>
<dbReference type="EMBL" id="CP051685">
    <property type="protein sequence ID" value="QJD99415.1"/>
    <property type="molecule type" value="Genomic_DNA"/>
</dbReference>
<dbReference type="PANTHER" id="PTHR30069:SF53">
    <property type="entry name" value="COLICIN I RECEPTOR-RELATED"/>
    <property type="match status" value="1"/>
</dbReference>
<keyword evidence="10 18" id="KW-0675">Receptor</keyword>
<dbReference type="GO" id="GO:0015889">
    <property type="term" value="P:cobalamin transport"/>
    <property type="evidence" value="ECO:0007669"/>
    <property type="project" value="TreeGrafter"/>
</dbReference>
<dbReference type="InterPro" id="IPR000531">
    <property type="entry name" value="Beta-barrel_TonB"/>
</dbReference>
<evidence type="ECO:0000256" key="6">
    <source>
        <dbReference type="ARBA" id="ARBA00022729"/>
    </source>
</evidence>
<keyword evidence="7" id="KW-0406">Ion transport</keyword>
<keyword evidence="8 13" id="KW-0798">TonB box</keyword>
<dbReference type="InterPro" id="IPR036942">
    <property type="entry name" value="Beta-barrel_TonB_sf"/>
</dbReference>
<feature type="chain" id="PRO_5031442481" evidence="15">
    <location>
        <begin position="44"/>
        <end position="638"/>
    </location>
</feature>
<dbReference type="InterPro" id="IPR012910">
    <property type="entry name" value="Plug_dom"/>
</dbReference>
<dbReference type="CDD" id="cd01347">
    <property type="entry name" value="ligand_gated_channel"/>
    <property type="match status" value="1"/>
</dbReference>
<keyword evidence="9 12" id="KW-0472">Membrane</keyword>
<dbReference type="Gene3D" id="2.170.130.10">
    <property type="entry name" value="TonB-dependent receptor, plug domain"/>
    <property type="match status" value="1"/>
</dbReference>
<evidence type="ECO:0000256" key="13">
    <source>
        <dbReference type="PROSITE-ProRule" id="PRU10143"/>
    </source>
</evidence>
<evidence type="ECO:0000256" key="5">
    <source>
        <dbReference type="ARBA" id="ARBA00022692"/>
    </source>
</evidence>
<keyword evidence="6 15" id="KW-0732">Signal</keyword>
<evidence type="ECO:0000256" key="12">
    <source>
        <dbReference type="PROSITE-ProRule" id="PRU01360"/>
    </source>
</evidence>